<evidence type="ECO:0000256" key="10">
    <source>
        <dbReference type="HAMAP-Rule" id="MF_00575"/>
    </source>
</evidence>
<feature type="binding site" evidence="10">
    <location>
        <position position="206"/>
    </location>
    <ligand>
        <name>Mn(2+)</name>
        <dbReference type="ChEBI" id="CHEBI:29035"/>
        <label>1</label>
    </ligand>
</feature>
<evidence type="ECO:0000256" key="6">
    <source>
        <dbReference type="ARBA" id="ARBA00022801"/>
    </source>
</evidence>
<protein>
    <recommendedName>
        <fullName evidence="10">UDP-2,3-diacylglucosamine hydrolase</fullName>
        <ecNumber evidence="10">3.6.1.54</ecNumber>
    </recommendedName>
    <alternativeName>
        <fullName evidence="10">UDP-2,3-diacylglucosamine diphosphatase</fullName>
    </alternativeName>
</protein>
<keyword evidence="1 10" id="KW-1003">Cell membrane</keyword>
<keyword evidence="6 10" id="KW-0378">Hydrolase</keyword>
<comment type="function">
    <text evidence="10">Hydrolyzes the pyrophosphate bond of UDP-2,3-diacylglucosamine to yield 2,3-diacylglucosamine 1-phosphate (lipid X) and UMP by catalyzing the attack of water at the alpha-P atom. Involved in the biosynthesis of lipid A, a phosphorylated glycolipid that anchors the lipopolysaccharide to the outer membrane of the cell.</text>
</comment>
<keyword evidence="5 10" id="KW-0479">Metal-binding</keyword>
<comment type="catalytic activity">
    <reaction evidence="10">
        <text>UDP-2-N,3-O-bis[(3R)-3-hydroxytetradecanoyl]-alpha-D-glucosamine + H2O = 2-N,3-O-bis[(3R)-3-hydroxytetradecanoyl]-alpha-D-glucosaminyl 1-phosphate + UMP + 2 H(+)</text>
        <dbReference type="Rhea" id="RHEA:25213"/>
        <dbReference type="ChEBI" id="CHEBI:15377"/>
        <dbReference type="ChEBI" id="CHEBI:15378"/>
        <dbReference type="ChEBI" id="CHEBI:57865"/>
        <dbReference type="ChEBI" id="CHEBI:57957"/>
        <dbReference type="ChEBI" id="CHEBI:78847"/>
        <dbReference type="EC" id="3.6.1.54"/>
    </reaction>
</comment>
<evidence type="ECO:0000256" key="9">
    <source>
        <dbReference type="ARBA" id="ARBA00023211"/>
    </source>
</evidence>
<feature type="domain" description="Calcineurin-like phosphoesterase" evidence="11">
    <location>
        <begin position="10"/>
        <end position="208"/>
    </location>
</feature>
<dbReference type="Proteomes" id="UP000325161">
    <property type="component" value="Chromosome"/>
</dbReference>
<dbReference type="AlphaFoldDB" id="A0A5C0B6R0"/>
<dbReference type="SUPFAM" id="SSF56300">
    <property type="entry name" value="Metallo-dependent phosphatases"/>
    <property type="match status" value="1"/>
</dbReference>
<dbReference type="Pfam" id="PF00149">
    <property type="entry name" value="Metallophos"/>
    <property type="match status" value="1"/>
</dbReference>
<feature type="binding site" evidence="10">
    <location>
        <position position="48"/>
    </location>
    <ligand>
        <name>Mn(2+)</name>
        <dbReference type="ChEBI" id="CHEBI:29035"/>
        <label>1</label>
    </ligand>
</feature>
<keyword evidence="8 10" id="KW-0472">Membrane</keyword>
<keyword evidence="3 10" id="KW-0997">Cell inner membrane</keyword>
<comment type="similarity">
    <text evidence="10">Belongs to the LpxH family.</text>
</comment>
<dbReference type="InterPro" id="IPR043461">
    <property type="entry name" value="LpxH-like"/>
</dbReference>
<dbReference type="UniPathway" id="UPA00359">
    <property type="reaction ID" value="UER00480"/>
</dbReference>
<feature type="binding site" evidence="10">
    <location>
        <position position="131"/>
    </location>
    <ligand>
        <name>substrate</name>
    </ligand>
</feature>
<evidence type="ECO:0000256" key="5">
    <source>
        <dbReference type="ARBA" id="ARBA00022723"/>
    </source>
</evidence>
<feature type="binding site" evidence="10">
    <location>
        <position position="204"/>
    </location>
    <ligand>
        <name>substrate</name>
    </ligand>
</feature>
<dbReference type="PANTHER" id="PTHR34990:SF1">
    <property type="entry name" value="UDP-2,3-DIACYLGLUCOSAMINE HYDROLASE"/>
    <property type="match status" value="1"/>
</dbReference>
<feature type="binding site" evidence="10">
    <location>
        <position position="15"/>
    </location>
    <ligand>
        <name>Mn(2+)</name>
        <dbReference type="ChEBI" id="CHEBI:29035"/>
        <label>1</label>
    </ligand>
</feature>
<dbReference type="InterPro" id="IPR004843">
    <property type="entry name" value="Calcineurin-like_PHP"/>
</dbReference>
<accession>A0A5C0B6R0</accession>
<evidence type="ECO:0000256" key="1">
    <source>
        <dbReference type="ARBA" id="ARBA00022475"/>
    </source>
</evidence>
<dbReference type="Gene3D" id="3.60.21.10">
    <property type="match status" value="1"/>
</dbReference>
<dbReference type="InterPro" id="IPR010138">
    <property type="entry name" value="UDP-diacylglucosamine_Hdrlase"/>
</dbReference>
<name>A0A5C0B6R0_9BURK</name>
<dbReference type="OrthoDB" id="9783283at2"/>
<keyword evidence="4 10" id="KW-0441">Lipid A biosynthesis</keyword>
<evidence type="ECO:0000256" key="8">
    <source>
        <dbReference type="ARBA" id="ARBA00023136"/>
    </source>
</evidence>
<dbReference type="PANTHER" id="PTHR34990">
    <property type="entry name" value="UDP-2,3-DIACYLGLUCOSAMINE HYDROLASE-RELATED"/>
    <property type="match status" value="1"/>
</dbReference>
<comment type="subcellular location">
    <subcellularLocation>
        <location evidence="10">Cell inner membrane</location>
        <topology evidence="10">Peripheral membrane protein</topology>
        <orientation evidence="10">Cytoplasmic side</orientation>
    </subcellularLocation>
</comment>
<evidence type="ECO:0000259" key="11">
    <source>
        <dbReference type="Pfam" id="PF00149"/>
    </source>
</evidence>
<feature type="binding site" evidence="10">
    <location>
        <position position="173"/>
    </location>
    <ligand>
        <name>substrate</name>
    </ligand>
</feature>
<dbReference type="InterPro" id="IPR029052">
    <property type="entry name" value="Metallo-depent_PP-like"/>
</dbReference>
<feature type="binding site" evidence="10">
    <location>
        <position position="17"/>
    </location>
    <ligand>
        <name>Mn(2+)</name>
        <dbReference type="ChEBI" id="CHEBI:29035"/>
        <label>1</label>
    </ligand>
</feature>
<dbReference type="NCBIfam" id="TIGR01854">
    <property type="entry name" value="lipid_A_lpxH"/>
    <property type="match status" value="1"/>
</dbReference>
<keyword evidence="9 10" id="KW-0464">Manganese</keyword>
<dbReference type="GO" id="GO:0008758">
    <property type="term" value="F:UDP-2,3-diacylglucosamine hydrolase activity"/>
    <property type="evidence" value="ECO:0007669"/>
    <property type="project" value="UniProtKB-UniRule"/>
</dbReference>
<feature type="binding site" evidence="10">
    <location>
        <position position="88"/>
    </location>
    <ligand>
        <name>Mn(2+)</name>
        <dbReference type="ChEBI" id="CHEBI:29035"/>
        <label>2</label>
    </ligand>
</feature>
<organism evidence="12 13">
    <name type="scientific">Pigmentiphaga aceris</name>
    <dbReference type="NCBI Taxonomy" id="1940612"/>
    <lineage>
        <taxon>Bacteria</taxon>
        <taxon>Pseudomonadati</taxon>
        <taxon>Pseudomonadota</taxon>
        <taxon>Betaproteobacteria</taxon>
        <taxon>Burkholderiales</taxon>
        <taxon>Alcaligenaceae</taxon>
        <taxon>Pigmentiphaga</taxon>
    </lineage>
</organism>
<feature type="binding site" evidence="10">
    <location>
        <position position="204"/>
    </location>
    <ligand>
        <name>Mn(2+)</name>
        <dbReference type="ChEBI" id="CHEBI:29035"/>
        <label>2</label>
    </ligand>
</feature>
<dbReference type="RefSeq" id="WP_148819039.1">
    <property type="nucleotide sequence ID" value="NZ_CP043046.1"/>
</dbReference>
<comment type="pathway">
    <text evidence="10">Glycolipid biosynthesis; lipid IV(A) biosynthesis; lipid IV(A) from (3R)-3-hydroxytetradecanoyl-[acyl-carrier-protein] and UDP-N-acetyl-alpha-D-glucosamine: step 4/6.</text>
</comment>
<reference evidence="12 13" key="1">
    <citation type="submission" date="2019-08" db="EMBL/GenBank/DDBJ databases">
        <title>Amphibian skin-associated Pigmentiphaga: genome sequence and occurrence across geography and hosts.</title>
        <authorList>
            <person name="Bletz M.C."/>
            <person name="Bunk B."/>
            <person name="Sproeer C."/>
            <person name="Biwer P."/>
            <person name="Reiter S."/>
            <person name="Rabemananjara F.C.E."/>
            <person name="Schulz S."/>
            <person name="Overmann J."/>
            <person name="Vences M."/>
        </authorList>
    </citation>
    <scope>NUCLEOTIDE SEQUENCE [LARGE SCALE GENOMIC DNA]</scope>
    <source>
        <strain evidence="12 13">Mada1488</strain>
    </source>
</reference>
<dbReference type="GO" id="GO:0009245">
    <property type="term" value="P:lipid A biosynthetic process"/>
    <property type="evidence" value="ECO:0007669"/>
    <property type="project" value="UniProtKB-UniRule"/>
</dbReference>
<feature type="binding site" evidence="10">
    <location>
        <begin position="88"/>
        <end position="89"/>
    </location>
    <ligand>
        <name>substrate</name>
    </ligand>
</feature>
<keyword evidence="13" id="KW-1185">Reference proteome</keyword>
<dbReference type="HAMAP" id="MF_00575">
    <property type="entry name" value="LpxH"/>
    <property type="match status" value="1"/>
</dbReference>
<dbReference type="NCBIfam" id="NF003743">
    <property type="entry name" value="PRK05340.1"/>
    <property type="match status" value="1"/>
</dbReference>
<feature type="binding site" evidence="10">
    <location>
        <position position="169"/>
    </location>
    <ligand>
        <name>substrate</name>
    </ligand>
</feature>
<feature type="binding site" evidence="10">
    <location>
        <position position="123"/>
    </location>
    <ligand>
        <name>Mn(2+)</name>
        <dbReference type="ChEBI" id="CHEBI:29035"/>
        <label>2</label>
    </ligand>
</feature>
<evidence type="ECO:0000313" key="12">
    <source>
        <dbReference type="EMBL" id="QEI09170.1"/>
    </source>
</evidence>
<dbReference type="EC" id="3.6.1.54" evidence="10"/>
<dbReference type="GO" id="GO:0030145">
    <property type="term" value="F:manganese ion binding"/>
    <property type="evidence" value="ECO:0007669"/>
    <property type="project" value="UniProtKB-UniRule"/>
</dbReference>
<dbReference type="GO" id="GO:0019897">
    <property type="term" value="C:extrinsic component of plasma membrane"/>
    <property type="evidence" value="ECO:0007669"/>
    <property type="project" value="UniProtKB-UniRule"/>
</dbReference>
<comment type="cofactor">
    <cofactor evidence="10">
        <name>Mn(2+)</name>
        <dbReference type="ChEBI" id="CHEBI:29035"/>
    </cofactor>
    <text evidence="10">Binds 2 Mn(2+) ions per subunit in a binuclear metal center.</text>
</comment>
<keyword evidence="7 10" id="KW-0443">Lipid metabolism</keyword>
<gene>
    <name evidence="10" type="primary">lpxH</name>
    <name evidence="12" type="ORF">FXN63_07055</name>
</gene>
<evidence type="ECO:0000313" key="13">
    <source>
        <dbReference type="Proteomes" id="UP000325161"/>
    </source>
</evidence>
<evidence type="ECO:0000256" key="4">
    <source>
        <dbReference type="ARBA" id="ARBA00022556"/>
    </source>
</evidence>
<dbReference type="KEGG" id="pacr:FXN63_07055"/>
<feature type="binding site" evidence="10">
    <location>
        <position position="176"/>
    </location>
    <ligand>
        <name>substrate</name>
    </ligand>
</feature>
<evidence type="ECO:0000256" key="7">
    <source>
        <dbReference type="ARBA" id="ARBA00023098"/>
    </source>
</evidence>
<dbReference type="EMBL" id="CP043046">
    <property type="protein sequence ID" value="QEI09170.1"/>
    <property type="molecule type" value="Genomic_DNA"/>
</dbReference>
<dbReference type="CDD" id="cd07398">
    <property type="entry name" value="MPP_YbbF-LpxH"/>
    <property type="match status" value="1"/>
</dbReference>
<feature type="binding site" evidence="10">
    <location>
        <position position="48"/>
    </location>
    <ligand>
        <name>Mn(2+)</name>
        <dbReference type="ChEBI" id="CHEBI:29035"/>
        <label>2</label>
    </ligand>
</feature>
<evidence type="ECO:0000256" key="3">
    <source>
        <dbReference type="ARBA" id="ARBA00022519"/>
    </source>
</evidence>
<evidence type="ECO:0000256" key="2">
    <source>
        <dbReference type="ARBA" id="ARBA00022516"/>
    </source>
</evidence>
<keyword evidence="2 10" id="KW-0444">Lipid biosynthesis</keyword>
<sequence length="257" mass="28577">MPTIRIDGAIWLASDLHLGADMPATCEAFLAFLELAADNATALLLPGDIFDAWVGDDVTDAPPPWLADVLNGLRQCSKRIALWIGHGNRDFLMGDKLARSVGAQLLPDLVRIQAPGGAFLLCHGDELCTDDLAYQDFRRQVRGQAWQSAFLARPLAEREAIADGLRRDSQQAQQSKAEQVMDVNQLAVETLLRTHGTTRLIHGHTHRPDRHVFMLDDRRCERWVLPDWDLDSHSATRGGWMIADEDGLSINDIELAD</sequence>
<proteinExistence type="inferred from homology"/>
<dbReference type="GO" id="GO:0005737">
    <property type="term" value="C:cytoplasm"/>
    <property type="evidence" value="ECO:0007669"/>
    <property type="project" value="InterPro"/>
</dbReference>